<dbReference type="GO" id="GO:0006310">
    <property type="term" value="P:DNA recombination"/>
    <property type="evidence" value="ECO:0007669"/>
    <property type="project" value="UniProtKB-KW"/>
</dbReference>
<keyword evidence="15" id="KW-1185">Reference proteome</keyword>
<keyword evidence="5 14" id="KW-0255">Endonuclease</keyword>
<dbReference type="Proteomes" id="UP000685013">
    <property type="component" value="Chromosome 7"/>
</dbReference>
<accession>A0AAV6NEF6</accession>
<evidence type="ECO:0000256" key="2">
    <source>
        <dbReference type="ARBA" id="ARBA00004123"/>
    </source>
</evidence>
<dbReference type="AlphaFoldDB" id="A0AAV6NEF6"/>
<evidence type="ECO:0000256" key="9">
    <source>
        <dbReference type="ARBA" id="ARBA00023172"/>
    </source>
</evidence>
<comment type="cofactor">
    <cofactor evidence="1">
        <name>Mg(2+)</name>
        <dbReference type="ChEBI" id="CHEBI:18420"/>
    </cofactor>
</comment>
<organism evidence="14 15">
    <name type="scientific">Cucurbita argyrosperma subsp. sororia</name>
    <dbReference type="NCBI Taxonomy" id="37648"/>
    <lineage>
        <taxon>Eukaryota</taxon>
        <taxon>Viridiplantae</taxon>
        <taxon>Streptophyta</taxon>
        <taxon>Embryophyta</taxon>
        <taxon>Tracheophyta</taxon>
        <taxon>Spermatophyta</taxon>
        <taxon>Magnoliopsida</taxon>
        <taxon>eudicotyledons</taxon>
        <taxon>Gunneridae</taxon>
        <taxon>Pentapetalae</taxon>
        <taxon>rosids</taxon>
        <taxon>fabids</taxon>
        <taxon>Cucurbitales</taxon>
        <taxon>Cucurbitaceae</taxon>
        <taxon>Cucurbiteae</taxon>
        <taxon>Cucurbita</taxon>
    </lineage>
</organism>
<evidence type="ECO:0000256" key="8">
    <source>
        <dbReference type="ARBA" id="ARBA00022842"/>
    </source>
</evidence>
<keyword evidence="9" id="KW-0233">DNA recombination</keyword>
<dbReference type="InterPro" id="IPR033310">
    <property type="entry name" value="Mms4/EME1/EME2"/>
</dbReference>
<keyword evidence="3" id="KW-0540">Nuclease</keyword>
<keyword evidence="7" id="KW-0378">Hydrolase</keyword>
<dbReference type="PANTHER" id="PTHR21077:SF5">
    <property type="entry name" value="CROSSOVER JUNCTION ENDONUCLEASE MMS4"/>
    <property type="match status" value="1"/>
</dbReference>
<gene>
    <name evidence="14" type="primary">EME1B</name>
    <name evidence="14" type="ORF">SDJN03_11657</name>
</gene>
<evidence type="ECO:0000256" key="3">
    <source>
        <dbReference type="ARBA" id="ARBA00022722"/>
    </source>
</evidence>
<comment type="subcellular location">
    <subcellularLocation>
        <location evidence="2">Nucleus</location>
    </subcellularLocation>
</comment>
<protein>
    <submittedName>
        <fullName evidence="14">Crossover junction endonuclease EME1B</fullName>
    </submittedName>
</protein>
<dbReference type="GO" id="GO:0005634">
    <property type="term" value="C:nucleus"/>
    <property type="evidence" value="ECO:0007669"/>
    <property type="project" value="UniProtKB-SubCell"/>
</dbReference>
<keyword evidence="10" id="KW-0234">DNA repair</keyword>
<dbReference type="GO" id="GO:0048476">
    <property type="term" value="C:Holliday junction resolvase complex"/>
    <property type="evidence" value="ECO:0007669"/>
    <property type="project" value="InterPro"/>
</dbReference>
<keyword evidence="4" id="KW-0479">Metal-binding</keyword>
<dbReference type="GO" id="GO:0046872">
    <property type="term" value="F:metal ion binding"/>
    <property type="evidence" value="ECO:0007669"/>
    <property type="project" value="UniProtKB-KW"/>
</dbReference>
<feature type="non-terminal residue" evidence="14">
    <location>
        <position position="1"/>
    </location>
</feature>
<name>A0AAV6NEF6_9ROSI</name>
<dbReference type="PANTHER" id="PTHR21077">
    <property type="entry name" value="EME1 PROTEIN"/>
    <property type="match status" value="1"/>
</dbReference>
<dbReference type="GO" id="GO:0004519">
    <property type="term" value="F:endonuclease activity"/>
    <property type="evidence" value="ECO:0007669"/>
    <property type="project" value="UniProtKB-KW"/>
</dbReference>
<evidence type="ECO:0000256" key="13">
    <source>
        <dbReference type="SAM" id="MobiDB-lite"/>
    </source>
</evidence>
<sequence>MSQPIVLSGEEDGDSTPYPIHSKKRRTGSDAFLSIFSTVIAAFDFLAKDLNTDQKFAGISGLICLEFDNESESDSQKNKYGHCDWIDSDRDDVKNSVPTSKFDRAGSGSSLGNDVLQEISRDTKYSSFGGDDGIDMYQVDPFKKLAKLTTHFVKVRSRQCVDETEAADILTCSLASFQFRKKLTHLSVNAIGSIIPKDCVRRNVIKKCVRLEVLVAIPKVQPRFSVAIWKKYPTMKSFSKVYMNSCKSVHEKEFLLKDLTTEGQERFVRRECTGYLWLKVEA</sequence>
<dbReference type="GO" id="GO:0016787">
    <property type="term" value="F:hydrolase activity"/>
    <property type="evidence" value="ECO:0007669"/>
    <property type="project" value="UniProtKB-KW"/>
</dbReference>
<evidence type="ECO:0000256" key="11">
    <source>
        <dbReference type="ARBA" id="ARBA00023242"/>
    </source>
</evidence>
<evidence type="ECO:0000256" key="5">
    <source>
        <dbReference type="ARBA" id="ARBA00022759"/>
    </source>
</evidence>
<comment type="caution">
    <text evidence="14">The sequence shown here is derived from an EMBL/GenBank/DDBJ whole genome shotgun (WGS) entry which is preliminary data.</text>
</comment>
<evidence type="ECO:0000313" key="15">
    <source>
        <dbReference type="Proteomes" id="UP000685013"/>
    </source>
</evidence>
<evidence type="ECO:0000256" key="6">
    <source>
        <dbReference type="ARBA" id="ARBA00022763"/>
    </source>
</evidence>
<proteinExistence type="predicted"/>
<feature type="region of interest" description="Disordered" evidence="13">
    <location>
        <begin position="1"/>
        <end position="22"/>
    </location>
</feature>
<evidence type="ECO:0000256" key="7">
    <source>
        <dbReference type="ARBA" id="ARBA00022801"/>
    </source>
</evidence>
<evidence type="ECO:0000256" key="1">
    <source>
        <dbReference type="ARBA" id="ARBA00001946"/>
    </source>
</evidence>
<dbReference type="EMBL" id="JAGKQH010000007">
    <property type="protein sequence ID" value="KAG6595104.1"/>
    <property type="molecule type" value="Genomic_DNA"/>
</dbReference>
<keyword evidence="6" id="KW-0227">DNA damage</keyword>
<evidence type="ECO:0000313" key="14">
    <source>
        <dbReference type="EMBL" id="KAG6595104.1"/>
    </source>
</evidence>
<evidence type="ECO:0000256" key="10">
    <source>
        <dbReference type="ARBA" id="ARBA00023204"/>
    </source>
</evidence>
<reference evidence="14 15" key="1">
    <citation type="journal article" date="2021" name="Hortic Res">
        <title>The domestication of Cucurbita argyrosperma as revealed by the genome of its wild relative.</title>
        <authorList>
            <person name="Barrera-Redondo J."/>
            <person name="Sanchez-de la Vega G."/>
            <person name="Aguirre-Liguori J.A."/>
            <person name="Castellanos-Morales G."/>
            <person name="Gutierrez-Guerrero Y.T."/>
            <person name="Aguirre-Dugua X."/>
            <person name="Aguirre-Planter E."/>
            <person name="Tenaillon M.I."/>
            <person name="Lira-Saade R."/>
            <person name="Eguiarte L.E."/>
        </authorList>
    </citation>
    <scope>NUCLEOTIDE SEQUENCE [LARGE SCALE GENOMIC DNA]</scope>
    <source>
        <strain evidence="14">JBR-2021</strain>
    </source>
</reference>
<dbReference type="GO" id="GO:0051321">
    <property type="term" value="P:meiotic cell cycle"/>
    <property type="evidence" value="ECO:0007669"/>
    <property type="project" value="UniProtKB-KW"/>
</dbReference>
<evidence type="ECO:0000256" key="4">
    <source>
        <dbReference type="ARBA" id="ARBA00022723"/>
    </source>
</evidence>
<keyword evidence="8" id="KW-0460">Magnesium</keyword>
<dbReference type="GO" id="GO:0006281">
    <property type="term" value="P:DNA repair"/>
    <property type="evidence" value="ECO:0007669"/>
    <property type="project" value="UniProtKB-KW"/>
</dbReference>
<evidence type="ECO:0000256" key="12">
    <source>
        <dbReference type="ARBA" id="ARBA00023254"/>
    </source>
</evidence>
<keyword evidence="11" id="KW-0539">Nucleus</keyword>
<keyword evidence="12" id="KW-0469">Meiosis</keyword>